<keyword evidence="3" id="KW-1185">Reference proteome</keyword>
<comment type="caution">
    <text evidence="2">The sequence shown here is derived from an EMBL/GenBank/DDBJ whole genome shotgun (WGS) entry which is preliminary data.</text>
</comment>
<dbReference type="EMBL" id="VHSF01000002">
    <property type="protein sequence ID" value="TRO65439.1"/>
    <property type="molecule type" value="Genomic_DNA"/>
</dbReference>
<feature type="transmembrane region" description="Helical" evidence="1">
    <location>
        <begin position="12"/>
        <end position="29"/>
    </location>
</feature>
<reference evidence="2 3" key="1">
    <citation type="submission" date="2019-06" db="EMBL/GenBank/DDBJ databases">
        <title>Gramella sabulilitoris sp. nov., isolated from a marine sand.</title>
        <authorList>
            <person name="Yoon J.-H."/>
        </authorList>
    </citation>
    <scope>NUCLEOTIDE SEQUENCE [LARGE SCALE GENOMIC DNA]</scope>
    <source>
        <strain evidence="2 3">HSMS-1</strain>
    </source>
</reference>
<evidence type="ECO:0000313" key="2">
    <source>
        <dbReference type="EMBL" id="TRO65439.1"/>
    </source>
</evidence>
<keyword evidence="1" id="KW-1133">Transmembrane helix</keyword>
<keyword evidence="1" id="KW-0812">Transmembrane</keyword>
<organism evidence="2 3">
    <name type="scientific">Christiangramia sabulilitoris</name>
    <dbReference type="NCBI Taxonomy" id="2583991"/>
    <lineage>
        <taxon>Bacteria</taxon>
        <taxon>Pseudomonadati</taxon>
        <taxon>Bacteroidota</taxon>
        <taxon>Flavobacteriia</taxon>
        <taxon>Flavobacteriales</taxon>
        <taxon>Flavobacteriaceae</taxon>
        <taxon>Christiangramia</taxon>
    </lineage>
</organism>
<keyword evidence="1" id="KW-0472">Membrane</keyword>
<evidence type="ECO:0000313" key="3">
    <source>
        <dbReference type="Proteomes" id="UP000315131"/>
    </source>
</evidence>
<gene>
    <name evidence="2" type="ORF">FGM01_08545</name>
</gene>
<sequence>MVRQKIRDKTFWILSMILVPFIAPIVYIYRRKNLLHLADNKFKNARLIK</sequence>
<dbReference type="AlphaFoldDB" id="A0A550I3B4"/>
<proteinExistence type="predicted"/>
<name>A0A550I3B4_9FLAO</name>
<evidence type="ECO:0000256" key="1">
    <source>
        <dbReference type="SAM" id="Phobius"/>
    </source>
</evidence>
<accession>A0A550I3B4</accession>
<dbReference type="Proteomes" id="UP000315131">
    <property type="component" value="Unassembled WGS sequence"/>
</dbReference>
<protein>
    <submittedName>
        <fullName evidence="2">Uncharacterized protein</fullName>
    </submittedName>
</protein>